<dbReference type="Proteomes" id="UP000734854">
    <property type="component" value="Unassembled WGS sequence"/>
</dbReference>
<accession>A0A8J5LFV9</accession>
<name>A0A8J5LFV9_ZINOF</name>
<organism evidence="1 2">
    <name type="scientific">Zingiber officinale</name>
    <name type="common">Ginger</name>
    <name type="synonym">Amomum zingiber</name>
    <dbReference type="NCBI Taxonomy" id="94328"/>
    <lineage>
        <taxon>Eukaryota</taxon>
        <taxon>Viridiplantae</taxon>
        <taxon>Streptophyta</taxon>
        <taxon>Embryophyta</taxon>
        <taxon>Tracheophyta</taxon>
        <taxon>Spermatophyta</taxon>
        <taxon>Magnoliopsida</taxon>
        <taxon>Liliopsida</taxon>
        <taxon>Zingiberales</taxon>
        <taxon>Zingiberaceae</taxon>
        <taxon>Zingiber</taxon>
    </lineage>
</organism>
<evidence type="ECO:0000313" key="2">
    <source>
        <dbReference type="Proteomes" id="UP000734854"/>
    </source>
</evidence>
<sequence length="80" mass="8418">MVHIASDSTPEITVIGALFEYGGIVDPFLDMVALNELKNMTSVDVGAISSPVLASFLCGRQRPAGLCAGRRWQLSAASGH</sequence>
<gene>
    <name evidence="1" type="ORF">ZIOFF_024073</name>
</gene>
<reference evidence="1 2" key="1">
    <citation type="submission" date="2020-08" db="EMBL/GenBank/DDBJ databases">
        <title>Plant Genome Project.</title>
        <authorList>
            <person name="Zhang R.-G."/>
        </authorList>
    </citation>
    <scope>NUCLEOTIDE SEQUENCE [LARGE SCALE GENOMIC DNA]</scope>
    <source>
        <tissue evidence="1">Rhizome</tissue>
    </source>
</reference>
<evidence type="ECO:0000313" key="1">
    <source>
        <dbReference type="EMBL" id="KAG6513737.1"/>
    </source>
</evidence>
<comment type="caution">
    <text evidence="1">The sequence shown here is derived from an EMBL/GenBank/DDBJ whole genome shotgun (WGS) entry which is preliminary data.</text>
</comment>
<dbReference type="EMBL" id="JACMSC010000007">
    <property type="protein sequence ID" value="KAG6513737.1"/>
    <property type="molecule type" value="Genomic_DNA"/>
</dbReference>
<proteinExistence type="predicted"/>
<protein>
    <submittedName>
        <fullName evidence="1">Uncharacterized protein</fullName>
    </submittedName>
</protein>
<dbReference type="AlphaFoldDB" id="A0A8J5LFV9"/>
<keyword evidence="2" id="KW-1185">Reference proteome</keyword>